<evidence type="ECO:0000313" key="2">
    <source>
        <dbReference type="Proteomes" id="UP001186974"/>
    </source>
</evidence>
<proteinExistence type="predicted"/>
<sequence>MHTHNEGVPWTAARCHRFLRPIISKLAVLKAETRHSTGADNEFNPKTVDTVAESTLEEPAATTHPIIDEPIISSTSSDEQRDPDWIGFH</sequence>
<accession>A0ACC3D6W6</accession>
<keyword evidence="2" id="KW-1185">Reference proteome</keyword>
<protein>
    <submittedName>
        <fullName evidence="1">Uncharacterized protein</fullName>
    </submittedName>
</protein>
<comment type="caution">
    <text evidence="1">The sequence shown here is derived from an EMBL/GenBank/DDBJ whole genome shotgun (WGS) entry which is preliminary data.</text>
</comment>
<dbReference type="EMBL" id="JAWDJW010007176">
    <property type="protein sequence ID" value="KAK3062676.1"/>
    <property type="molecule type" value="Genomic_DNA"/>
</dbReference>
<gene>
    <name evidence="1" type="ORF">LTS18_003575</name>
</gene>
<name>A0ACC3D6W6_9PEZI</name>
<reference evidence="1" key="1">
    <citation type="submission" date="2024-09" db="EMBL/GenBank/DDBJ databases">
        <title>Black Yeasts Isolated from many extreme environments.</title>
        <authorList>
            <person name="Coleine C."/>
            <person name="Stajich J.E."/>
            <person name="Selbmann L."/>
        </authorList>
    </citation>
    <scope>NUCLEOTIDE SEQUENCE</scope>
    <source>
        <strain evidence="1">CCFEE 5737</strain>
    </source>
</reference>
<feature type="non-terminal residue" evidence="1">
    <location>
        <position position="89"/>
    </location>
</feature>
<organism evidence="1 2">
    <name type="scientific">Coniosporium uncinatum</name>
    <dbReference type="NCBI Taxonomy" id="93489"/>
    <lineage>
        <taxon>Eukaryota</taxon>
        <taxon>Fungi</taxon>
        <taxon>Dikarya</taxon>
        <taxon>Ascomycota</taxon>
        <taxon>Pezizomycotina</taxon>
        <taxon>Dothideomycetes</taxon>
        <taxon>Dothideomycetes incertae sedis</taxon>
        <taxon>Coniosporium</taxon>
    </lineage>
</organism>
<dbReference type="Proteomes" id="UP001186974">
    <property type="component" value="Unassembled WGS sequence"/>
</dbReference>
<evidence type="ECO:0000313" key="1">
    <source>
        <dbReference type="EMBL" id="KAK3062676.1"/>
    </source>
</evidence>